<dbReference type="InterPro" id="IPR001873">
    <property type="entry name" value="ENaC"/>
</dbReference>
<sequence length="339" mass="38584">MFSPQPHNSPHNQGVVDGIISGCKSFCLQTSIHGFNHIAAPKRHWIERLLWLVAVVTAVCGVVDISLGQWQRYRENPTVVTLEKDFRTWHYTMPAVTACVQNRTNQDKLQNAIKSRWNVTPESHPTKYLYYRRFVDVVTSSDLYHLEGYEEFANDPDLNVDLFELVVELMPEQRVKLSTAEQITTPPKWTPVMTEVGACYTVNSLAITDVALVKLTVNDTMDLPTTCKYSPQGCLFVFENCDPIHYYVHSAYDIADVMTAPFPAYPSLNSVSDLSTTETRAGPGVRELQPRRRHCRYTDEPTASDRQVHSTNLCRQDCKSRLALQLCGCKPFYYFYAGI</sequence>
<keyword evidence="3 12" id="KW-0813">Transport</keyword>
<evidence type="ECO:0000256" key="2">
    <source>
        <dbReference type="ARBA" id="ARBA00007193"/>
    </source>
</evidence>
<evidence type="ECO:0000256" key="9">
    <source>
        <dbReference type="ARBA" id="ARBA00023136"/>
    </source>
</evidence>
<keyword evidence="8 12" id="KW-0406">Ion transport</keyword>
<organism evidence="13 14">
    <name type="scientific">Bicyclus anynana</name>
    <name type="common">Squinting bush brown butterfly</name>
    <dbReference type="NCBI Taxonomy" id="110368"/>
    <lineage>
        <taxon>Eukaryota</taxon>
        <taxon>Metazoa</taxon>
        <taxon>Ecdysozoa</taxon>
        <taxon>Arthropoda</taxon>
        <taxon>Hexapoda</taxon>
        <taxon>Insecta</taxon>
        <taxon>Pterygota</taxon>
        <taxon>Neoptera</taxon>
        <taxon>Endopterygota</taxon>
        <taxon>Lepidoptera</taxon>
        <taxon>Glossata</taxon>
        <taxon>Ditrysia</taxon>
        <taxon>Papilionoidea</taxon>
        <taxon>Nymphalidae</taxon>
        <taxon>Satyrinae</taxon>
        <taxon>Satyrini</taxon>
        <taxon>Mycalesina</taxon>
        <taxon>Bicyclus</taxon>
    </lineage>
</organism>
<evidence type="ECO:0000256" key="3">
    <source>
        <dbReference type="ARBA" id="ARBA00022448"/>
    </source>
</evidence>
<dbReference type="PANTHER" id="PTHR11690">
    <property type="entry name" value="AMILORIDE-SENSITIVE SODIUM CHANNEL-RELATED"/>
    <property type="match status" value="1"/>
</dbReference>
<dbReference type="RefSeq" id="XP_023950180.2">
    <property type="nucleotide sequence ID" value="XM_024094412.2"/>
</dbReference>
<dbReference type="Proteomes" id="UP001652582">
    <property type="component" value="Chromosome 26"/>
</dbReference>
<keyword evidence="9" id="KW-0472">Membrane</keyword>
<evidence type="ECO:0000256" key="7">
    <source>
        <dbReference type="ARBA" id="ARBA00023053"/>
    </source>
</evidence>
<evidence type="ECO:0000256" key="8">
    <source>
        <dbReference type="ARBA" id="ARBA00023065"/>
    </source>
</evidence>
<evidence type="ECO:0000256" key="5">
    <source>
        <dbReference type="ARBA" id="ARBA00022692"/>
    </source>
</evidence>
<evidence type="ECO:0000256" key="1">
    <source>
        <dbReference type="ARBA" id="ARBA00004141"/>
    </source>
</evidence>
<dbReference type="PANTHER" id="PTHR11690:SF240">
    <property type="entry name" value="PICKPOCKET 25-RELATED"/>
    <property type="match status" value="1"/>
</dbReference>
<keyword evidence="11 12" id="KW-0407">Ion channel</keyword>
<reference evidence="14" key="1">
    <citation type="submission" date="2025-08" db="UniProtKB">
        <authorList>
            <consortium name="RefSeq"/>
        </authorList>
    </citation>
    <scope>IDENTIFICATION</scope>
</reference>
<accession>A0A6J1NR45</accession>
<keyword evidence="10 12" id="KW-0739">Sodium transport</keyword>
<comment type="subcellular location">
    <subcellularLocation>
        <location evidence="1">Membrane</location>
        <topology evidence="1">Multi-pass membrane protein</topology>
    </subcellularLocation>
</comment>
<name>A0A6J1NR45_BICAN</name>
<dbReference type="AlphaFoldDB" id="A0A6J1NR45"/>
<keyword evidence="5 12" id="KW-0812">Transmembrane</keyword>
<keyword evidence="7" id="KW-0915">Sodium</keyword>
<evidence type="ECO:0000256" key="6">
    <source>
        <dbReference type="ARBA" id="ARBA00022989"/>
    </source>
</evidence>
<dbReference type="Pfam" id="PF00858">
    <property type="entry name" value="ASC"/>
    <property type="match status" value="1"/>
</dbReference>
<keyword evidence="13" id="KW-1185">Reference proteome</keyword>
<evidence type="ECO:0000256" key="12">
    <source>
        <dbReference type="RuleBase" id="RU000679"/>
    </source>
</evidence>
<evidence type="ECO:0000313" key="13">
    <source>
        <dbReference type="Proteomes" id="UP001652582"/>
    </source>
</evidence>
<evidence type="ECO:0000256" key="4">
    <source>
        <dbReference type="ARBA" id="ARBA00022461"/>
    </source>
</evidence>
<evidence type="ECO:0000256" key="11">
    <source>
        <dbReference type="ARBA" id="ARBA00023303"/>
    </source>
</evidence>
<dbReference type="KEGG" id="bany:112054575"/>
<evidence type="ECO:0000256" key="10">
    <source>
        <dbReference type="ARBA" id="ARBA00023201"/>
    </source>
</evidence>
<protein>
    <submittedName>
        <fullName evidence="14">Uncharacterized protein LOC112054575</fullName>
    </submittedName>
</protein>
<dbReference type="GeneID" id="112054575"/>
<evidence type="ECO:0000313" key="14">
    <source>
        <dbReference type="RefSeq" id="XP_023950180.2"/>
    </source>
</evidence>
<dbReference type="OrthoDB" id="5874059at2759"/>
<comment type="similarity">
    <text evidence="2 12">Belongs to the amiloride-sensitive sodium channel (TC 1.A.6) family.</text>
</comment>
<dbReference type="GO" id="GO:0015280">
    <property type="term" value="F:ligand-gated sodium channel activity"/>
    <property type="evidence" value="ECO:0007669"/>
    <property type="project" value="TreeGrafter"/>
</dbReference>
<keyword evidence="4 12" id="KW-0894">Sodium channel</keyword>
<dbReference type="GO" id="GO:0005886">
    <property type="term" value="C:plasma membrane"/>
    <property type="evidence" value="ECO:0007669"/>
    <property type="project" value="TreeGrafter"/>
</dbReference>
<gene>
    <name evidence="14" type="primary">LOC112054575</name>
</gene>
<proteinExistence type="inferred from homology"/>
<keyword evidence="6" id="KW-1133">Transmembrane helix</keyword>